<name>A0A8J7Z2U4_9ARCH</name>
<sequence>MAFKKNYIYEVIVEIDTGVKKNFAPMGIKYLGMKGRNRKFEIFVFKNADTARLLTENLNKGLNEKRNFKSFAAIWTSDIRYFYECITKKFSGDFCNKIEKFPKVVFEIEKVEESDNGLNVVCVPKYIDRETEKDIRKNLINRAKYLALESLIYYTKPIANDKKKEKISEALRAIKKVAPDSDCEKLVSDLLLKMK</sequence>
<comment type="caution">
    <text evidence="2">The sequence shown here is derived from an EMBL/GenBank/DDBJ whole genome shotgun (WGS) entry which is preliminary data.</text>
</comment>
<dbReference type="Proteomes" id="UP000768163">
    <property type="component" value="Unassembled WGS sequence"/>
</dbReference>
<dbReference type="InterPro" id="IPR012349">
    <property type="entry name" value="Split_barrel_FMN-bd"/>
</dbReference>
<evidence type="ECO:0000313" key="2">
    <source>
        <dbReference type="EMBL" id="NCS91005.1"/>
    </source>
</evidence>
<gene>
    <name evidence="2" type="ORF">GW779_01075</name>
    <name evidence="1" type="ORF">GW910_06050</name>
</gene>
<evidence type="ECO:0000313" key="1">
    <source>
        <dbReference type="EMBL" id="NCN65601.1"/>
    </source>
</evidence>
<dbReference type="Gene3D" id="2.30.110.10">
    <property type="entry name" value="Electron Transport, Fmn-binding Protein, Chain A"/>
    <property type="match status" value="1"/>
</dbReference>
<dbReference type="SUPFAM" id="SSF50475">
    <property type="entry name" value="FMN-binding split barrel"/>
    <property type="match status" value="1"/>
</dbReference>
<organism evidence="2 3">
    <name type="scientific">Candidatus Altarchaeum hamiconexum</name>
    <dbReference type="NCBI Taxonomy" id="1803513"/>
    <lineage>
        <taxon>Archaea</taxon>
        <taxon>Candidatus Altarchaeota</taxon>
        <taxon>Candidatus Altiarchaeia</taxon>
        <taxon>Candidatus Altarchaeales</taxon>
        <taxon>Candidatus Altarchaeaceae</taxon>
        <taxon>Candidatus Altarchaeum</taxon>
    </lineage>
</organism>
<proteinExistence type="predicted"/>
<reference evidence="2" key="1">
    <citation type="submission" date="2019-11" db="EMBL/GenBank/DDBJ databases">
        <title>Lipid analysis of CO2-rich subsurface aquifers suggests an autotrophy-based deep biosphere with lysolipids enriched in CPR bacteria.</title>
        <authorList>
            <person name="Probst A.J."/>
            <person name="Elling F.J."/>
            <person name="Castelle C.J."/>
            <person name="Zhu Q."/>
            <person name="Elvert M."/>
            <person name="Birarda G."/>
            <person name="Holman H.-Y."/>
            <person name="Lane K.R."/>
            <person name="Ladd B."/>
            <person name="Ryan M.C."/>
            <person name="Woyke T."/>
            <person name="Hinrichs K.-U."/>
            <person name="Banfield J.F."/>
        </authorList>
    </citation>
    <scope>NUCLEOTIDE SEQUENCE</scope>
    <source>
        <strain evidence="1">CG_2015-01_33_1645</strain>
        <strain evidence="2">CG_2015-04_33_537</strain>
    </source>
</reference>
<protein>
    <submittedName>
        <fullName evidence="2">DUF447 family protein</fullName>
    </submittedName>
</protein>
<dbReference type="EMBL" id="JAACQH010000015">
    <property type="protein sequence ID" value="NCS91005.1"/>
    <property type="molecule type" value="Genomic_DNA"/>
</dbReference>
<dbReference type="AlphaFoldDB" id="A0A8J7Z2U4"/>
<accession>A0A8J7Z2U4</accession>
<dbReference type="EMBL" id="JAACVF010000173">
    <property type="protein sequence ID" value="NCN65601.1"/>
    <property type="molecule type" value="Genomic_DNA"/>
</dbReference>
<dbReference type="Proteomes" id="UP000738826">
    <property type="component" value="Unassembled WGS sequence"/>
</dbReference>
<dbReference type="Gene3D" id="1.20.58.290">
    <property type="entry name" value="Hypothetical membrane protein ta0354_69_121"/>
    <property type="match status" value="1"/>
</dbReference>
<evidence type="ECO:0000313" key="3">
    <source>
        <dbReference type="Proteomes" id="UP000738826"/>
    </source>
</evidence>